<accession>X6ND77</accession>
<evidence type="ECO:0000256" key="1">
    <source>
        <dbReference type="SAM" id="MobiDB-lite"/>
    </source>
</evidence>
<keyword evidence="3" id="KW-1185">Reference proteome</keyword>
<feature type="compositionally biased region" description="Polar residues" evidence="1">
    <location>
        <begin position="54"/>
        <end position="82"/>
    </location>
</feature>
<organism evidence="2 3">
    <name type="scientific">Reticulomyxa filosa</name>
    <dbReference type="NCBI Taxonomy" id="46433"/>
    <lineage>
        <taxon>Eukaryota</taxon>
        <taxon>Sar</taxon>
        <taxon>Rhizaria</taxon>
        <taxon>Retaria</taxon>
        <taxon>Foraminifera</taxon>
        <taxon>Monothalamids</taxon>
        <taxon>Reticulomyxidae</taxon>
        <taxon>Reticulomyxa</taxon>
    </lineage>
</organism>
<proteinExistence type="predicted"/>
<dbReference type="AlphaFoldDB" id="X6ND77"/>
<dbReference type="Proteomes" id="UP000023152">
    <property type="component" value="Unassembled WGS sequence"/>
</dbReference>
<sequence length="506" mass="58315">MYKPHRSSLISPMRDFEQYEVEYLQNTVNTLKKIMNALSVHFLKKEKANENMVNHQANKHSATSVGSMDGTTTHESYWSPPNATKIGPDQNPHTNKWGGDEEEDEGQSDTNEDDDGRIMSGPTMGLTLHETKTPHGKAAHNRLKKFQNAENQKAPSLQQMWPHIRQLMEGYILLWYCHPDEQVSIFDSIVFAHTHTYFDIYVRIILKELLQAVTNDVIVRNIDDFHTAPSIVRYLGRGPLETKSKDWSRNKPPEEQWRIGKAFGQGLNTFDKALERMLLKRRSGFEGLLNWTFRRINPQLTPFLNWLMNLQNGQSNAHSEDSDWFLLWKNRWRLMCLSLRIDESFYSQDAPAARRGQVYGLSDASRGLGGPLLLDSHLFPKSGGPSLFFAEEINQKDTRQHEDAHEATKGGTSRFIAANFHQDDEQDPYVNDLIANANANANLQNDIMSPRPLSTDGYFRPHQITMFLSPMKKIQVPKHELFSFFDKVGLFFFFFFKVNDNLINCF</sequence>
<comment type="caution">
    <text evidence="2">The sequence shown here is derived from an EMBL/GenBank/DDBJ whole genome shotgun (WGS) entry which is preliminary data.</text>
</comment>
<gene>
    <name evidence="2" type="ORF">RFI_12873</name>
</gene>
<name>X6ND77_RETFI</name>
<protein>
    <submittedName>
        <fullName evidence="2">Uncharacterized protein</fullName>
    </submittedName>
</protein>
<evidence type="ECO:0000313" key="3">
    <source>
        <dbReference type="Proteomes" id="UP000023152"/>
    </source>
</evidence>
<evidence type="ECO:0000313" key="2">
    <source>
        <dbReference type="EMBL" id="ETO24285.1"/>
    </source>
</evidence>
<feature type="region of interest" description="Disordered" evidence="1">
    <location>
        <begin position="54"/>
        <end position="130"/>
    </location>
</feature>
<dbReference type="EMBL" id="ASPP01009319">
    <property type="protein sequence ID" value="ETO24285.1"/>
    <property type="molecule type" value="Genomic_DNA"/>
</dbReference>
<reference evidence="2 3" key="1">
    <citation type="journal article" date="2013" name="Curr. Biol.">
        <title>The Genome of the Foraminiferan Reticulomyxa filosa.</title>
        <authorList>
            <person name="Glockner G."/>
            <person name="Hulsmann N."/>
            <person name="Schleicher M."/>
            <person name="Noegel A.A."/>
            <person name="Eichinger L."/>
            <person name="Gallinger C."/>
            <person name="Pawlowski J."/>
            <person name="Sierra R."/>
            <person name="Euteneuer U."/>
            <person name="Pillet L."/>
            <person name="Moustafa A."/>
            <person name="Platzer M."/>
            <person name="Groth M."/>
            <person name="Szafranski K."/>
            <person name="Schliwa M."/>
        </authorList>
    </citation>
    <scope>NUCLEOTIDE SEQUENCE [LARGE SCALE GENOMIC DNA]</scope>
</reference>
<feature type="compositionally biased region" description="Acidic residues" evidence="1">
    <location>
        <begin position="100"/>
        <end position="115"/>
    </location>
</feature>